<dbReference type="NCBIfam" id="TIGR00756">
    <property type="entry name" value="PPR"/>
    <property type="match status" value="2"/>
</dbReference>
<dbReference type="FunFam" id="1.25.40.10:FF:001307">
    <property type="entry name" value="Pentatricopeptide repeat-containing protein At4g14050, mitochondrial"/>
    <property type="match status" value="1"/>
</dbReference>
<dbReference type="GO" id="GO:0006888">
    <property type="term" value="P:endoplasmic reticulum to Golgi vesicle-mediated transport"/>
    <property type="evidence" value="ECO:0007669"/>
    <property type="project" value="InterPro"/>
</dbReference>
<gene>
    <name evidence="4" type="ORF">Acr_01g0015620</name>
</gene>
<dbReference type="Gene3D" id="3.40.50.410">
    <property type="entry name" value="von Willebrand factor, type A domain"/>
    <property type="match status" value="1"/>
</dbReference>
<evidence type="ECO:0000256" key="2">
    <source>
        <dbReference type="PROSITE-ProRule" id="PRU00708"/>
    </source>
</evidence>
<evidence type="ECO:0000313" key="5">
    <source>
        <dbReference type="Proteomes" id="UP000585474"/>
    </source>
</evidence>
<proteinExistence type="predicted"/>
<comment type="caution">
    <text evidence="4">The sequence shown here is derived from an EMBL/GenBank/DDBJ whole genome shotgun (WGS) entry which is preliminary data.</text>
</comment>
<dbReference type="SUPFAM" id="SSF53300">
    <property type="entry name" value="vWA-like"/>
    <property type="match status" value="1"/>
</dbReference>
<dbReference type="Pfam" id="PF04811">
    <property type="entry name" value="Sec23_trunk"/>
    <property type="match status" value="1"/>
</dbReference>
<evidence type="ECO:0000313" key="4">
    <source>
        <dbReference type="EMBL" id="GFY81754.1"/>
    </source>
</evidence>
<evidence type="ECO:0000256" key="1">
    <source>
        <dbReference type="ARBA" id="ARBA00022737"/>
    </source>
</evidence>
<dbReference type="SUPFAM" id="SSF82919">
    <property type="entry name" value="Zn-finger domain of Sec23/24"/>
    <property type="match status" value="1"/>
</dbReference>
<dbReference type="InterPro" id="IPR002885">
    <property type="entry name" value="PPR_rpt"/>
</dbReference>
<dbReference type="InterPro" id="IPR006896">
    <property type="entry name" value="Sec23/24_trunk_dom"/>
</dbReference>
<dbReference type="InterPro" id="IPR046960">
    <property type="entry name" value="PPR_At4g14850-like_plant"/>
</dbReference>
<feature type="repeat" description="PPR" evidence="2">
    <location>
        <begin position="170"/>
        <end position="200"/>
    </location>
</feature>
<dbReference type="PANTHER" id="PTHR47926">
    <property type="entry name" value="PENTATRICOPEPTIDE REPEAT-CONTAINING PROTEIN"/>
    <property type="match status" value="1"/>
</dbReference>
<dbReference type="GO" id="GO:0003723">
    <property type="term" value="F:RNA binding"/>
    <property type="evidence" value="ECO:0007669"/>
    <property type="project" value="InterPro"/>
</dbReference>
<evidence type="ECO:0000259" key="3">
    <source>
        <dbReference type="Pfam" id="PF04811"/>
    </source>
</evidence>
<feature type="domain" description="Sec23/Sec24 trunk" evidence="3">
    <location>
        <begin position="586"/>
        <end position="761"/>
    </location>
</feature>
<dbReference type="GO" id="GO:0009451">
    <property type="term" value="P:RNA modification"/>
    <property type="evidence" value="ECO:0007669"/>
    <property type="project" value="InterPro"/>
</dbReference>
<dbReference type="Pfam" id="PF01535">
    <property type="entry name" value="PPR"/>
    <property type="match status" value="3"/>
</dbReference>
<reference evidence="4 5" key="1">
    <citation type="submission" date="2019-07" db="EMBL/GenBank/DDBJ databases">
        <title>De Novo Assembly of kiwifruit Actinidia rufa.</title>
        <authorList>
            <person name="Sugita-Konishi S."/>
            <person name="Sato K."/>
            <person name="Mori E."/>
            <person name="Abe Y."/>
            <person name="Kisaki G."/>
            <person name="Hamano K."/>
            <person name="Suezawa K."/>
            <person name="Otani M."/>
            <person name="Fukuda T."/>
            <person name="Manabe T."/>
            <person name="Gomi K."/>
            <person name="Tabuchi M."/>
            <person name="Akimitsu K."/>
            <person name="Kataoka I."/>
        </authorList>
    </citation>
    <scope>NUCLEOTIDE SEQUENCE [LARGE SCALE GENOMIC DNA]</scope>
    <source>
        <strain evidence="5">cv. Fuchu</strain>
    </source>
</reference>
<name>A0A7J0E5G4_9ERIC</name>
<dbReference type="Gene3D" id="2.30.30.380">
    <property type="entry name" value="Zn-finger domain of Sec23/24"/>
    <property type="match status" value="1"/>
</dbReference>
<dbReference type="Pfam" id="PF20431">
    <property type="entry name" value="E_motif"/>
    <property type="match status" value="1"/>
</dbReference>
<keyword evidence="5" id="KW-1185">Reference proteome</keyword>
<dbReference type="GO" id="GO:0008270">
    <property type="term" value="F:zinc ion binding"/>
    <property type="evidence" value="ECO:0007669"/>
    <property type="project" value="InterPro"/>
</dbReference>
<dbReference type="InterPro" id="IPR036174">
    <property type="entry name" value="Znf_Sec23_Sec24_sf"/>
</dbReference>
<sequence>MHCSHLLHQLQFCARRQTPSHGKKLHAHILKSGLYQCGPLPNTLLDVYGKCGLIKDALQVFDEMPHRDPVSWATLLTAHNQAKLPHRTLSVFPNMFTLDGLQPDHFVLASLVKACASLGATKLGKQVHARFIISPFCDDDVVKSSLVDMYAKCGLLDSAGLVFESIYQKSSVSLTAMISGYARSGLKSEAVELLRGMSEKNLFSWTALISGLVQSGHWVDGFNLFIEMRREGVDIVDPFSLSSIVGASANLAALELGKQVHCLVLALGYESSLFVSNALVDIRSGHLEEAENLLKAMPFKPDEAAWAALLSACKRHGNTQMGIRVANHLLSLEPEDPSTYILLSNAYAGAAMWENVSRVRKRITVMEFKKEPGYSCVDLGKESMVFCAGESFDPMKNEIFGLLKELDAEMKKRGYVPDIKVFIFWEDDSLQLSVGKAKRNNLIGDIMVMTSYNCLSVGRLRGRPQMNLDGNGFESGSSSRSGCQFSKYIRLRASRDGGGSRPWWQATMVLAYGGPAPPSSAPSAARDFAALIWICPLCFQRNPFPQHYSSVSATNVPAELYPQYTTIEYSLPTPHHPDQSSPPLSGVFVFVLDTCMIEEELGLAKSALKQAIGLLPDNALVGFVSFGTQVQVHELGFSDLAKVYVFRGSKELSKDQVLDQLGLGVAGRRIGLGFQKGAPGGFPGSGVTRFLLPASECEYTLDSLLDELGTDQWPVPPGSRSLRCTGAALSIAAGLLGACSAGTPARIVALVGGPCTEGPGAVTPLILL</sequence>
<dbReference type="AlphaFoldDB" id="A0A7J0E5G4"/>
<dbReference type="GO" id="GO:0006886">
    <property type="term" value="P:intracellular protein transport"/>
    <property type="evidence" value="ECO:0007669"/>
    <property type="project" value="InterPro"/>
</dbReference>
<keyword evidence="1" id="KW-0677">Repeat</keyword>
<dbReference type="GO" id="GO:0099402">
    <property type="term" value="P:plant organ development"/>
    <property type="evidence" value="ECO:0007669"/>
    <property type="project" value="UniProtKB-ARBA"/>
</dbReference>
<dbReference type="InterPro" id="IPR011990">
    <property type="entry name" value="TPR-like_helical_dom_sf"/>
</dbReference>
<dbReference type="PANTHER" id="PTHR47926:SF495">
    <property type="entry name" value="DYW DOMAIN-CONTAINING PROTEIN"/>
    <property type="match status" value="1"/>
</dbReference>
<dbReference type="PROSITE" id="PS51375">
    <property type="entry name" value="PPR"/>
    <property type="match status" value="2"/>
</dbReference>
<dbReference type="Gene3D" id="1.25.40.10">
    <property type="entry name" value="Tetratricopeptide repeat domain"/>
    <property type="match status" value="3"/>
</dbReference>
<dbReference type="OrthoDB" id="1854885at2759"/>
<dbReference type="Proteomes" id="UP000585474">
    <property type="component" value="Unassembled WGS sequence"/>
</dbReference>
<dbReference type="GO" id="GO:0030127">
    <property type="term" value="C:COPII vesicle coat"/>
    <property type="evidence" value="ECO:0007669"/>
    <property type="project" value="InterPro"/>
</dbReference>
<feature type="repeat" description="PPR" evidence="2">
    <location>
        <begin position="201"/>
        <end position="235"/>
    </location>
</feature>
<protein>
    <submittedName>
        <fullName evidence="4">Pentatricopeptide repeat (PPR) superfamily protein</fullName>
    </submittedName>
</protein>
<dbReference type="InterPro" id="IPR036465">
    <property type="entry name" value="vWFA_dom_sf"/>
</dbReference>
<dbReference type="FunFam" id="1.25.40.10:FF:000158">
    <property type="entry name" value="pentatricopeptide repeat-containing protein At2g33680"/>
    <property type="match status" value="1"/>
</dbReference>
<dbReference type="InterPro" id="IPR046848">
    <property type="entry name" value="E_motif"/>
</dbReference>
<dbReference type="EMBL" id="BJWL01000001">
    <property type="protein sequence ID" value="GFY81754.1"/>
    <property type="molecule type" value="Genomic_DNA"/>
</dbReference>
<organism evidence="4 5">
    <name type="scientific">Actinidia rufa</name>
    <dbReference type="NCBI Taxonomy" id="165716"/>
    <lineage>
        <taxon>Eukaryota</taxon>
        <taxon>Viridiplantae</taxon>
        <taxon>Streptophyta</taxon>
        <taxon>Embryophyta</taxon>
        <taxon>Tracheophyta</taxon>
        <taxon>Spermatophyta</taxon>
        <taxon>Magnoliopsida</taxon>
        <taxon>eudicotyledons</taxon>
        <taxon>Gunneridae</taxon>
        <taxon>Pentapetalae</taxon>
        <taxon>asterids</taxon>
        <taxon>Ericales</taxon>
        <taxon>Actinidiaceae</taxon>
        <taxon>Actinidia</taxon>
    </lineage>
</organism>
<accession>A0A7J0E5G4</accession>